<gene>
    <name evidence="1" type="ORF">H8M03_00750</name>
</gene>
<proteinExistence type="predicted"/>
<organism evidence="1 2">
    <name type="scientific">Sphingomonas sabuli</name>
    <dbReference type="NCBI Taxonomy" id="2764186"/>
    <lineage>
        <taxon>Bacteria</taxon>
        <taxon>Pseudomonadati</taxon>
        <taxon>Pseudomonadota</taxon>
        <taxon>Alphaproteobacteria</taxon>
        <taxon>Sphingomonadales</taxon>
        <taxon>Sphingomonadaceae</taxon>
        <taxon>Sphingomonas</taxon>
    </lineage>
</organism>
<dbReference type="RefSeq" id="WP_187479884.1">
    <property type="nucleotide sequence ID" value="NZ_CP060697.1"/>
</dbReference>
<name>A0A7G9L2T0_9SPHN</name>
<evidence type="ECO:0000313" key="1">
    <source>
        <dbReference type="EMBL" id="QNM82929.1"/>
    </source>
</evidence>
<dbReference type="EMBL" id="CP060697">
    <property type="protein sequence ID" value="QNM82929.1"/>
    <property type="molecule type" value="Genomic_DNA"/>
</dbReference>
<reference evidence="1 2" key="1">
    <citation type="submission" date="2020-08" db="EMBL/GenBank/DDBJ databases">
        <title>Sphingomonas sp. sand1-3 16S ribosomal RNA gene Genome sequencing and assembly.</title>
        <authorList>
            <person name="Kang M."/>
        </authorList>
    </citation>
    <scope>NUCLEOTIDE SEQUENCE [LARGE SCALE GENOMIC DNA]</scope>
    <source>
        <strain evidence="2">sand1-3</strain>
    </source>
</reference>
<dbReference type="AlphaFoldDB" id="A0A7G9L2T0"/>
<protein>
    <submittedName>
        <fullName evidence="1">Uncharacterized protein</fullName>
    </submittedName>
</protein>
<evidence type="ECO:0000313" key="2">
    <source>
        <dbReference type="Proteomes" id="UP000515861"/>
    </source>
</evidence>
<keyword evidence="2" id="KW-1185">Reference proteome</keyword>
<accession>A0A7G9L2T0</accession>
<dbReference type="Proteomes" id="UP000515861">
    <property type="component" value="Chromosome"/>
</dbReference>
<dbReference type="KEGG" id="ssau:H8M03_00750"/>
<sequence length="57" mass="6335">MEDGGLPHALDRAERALERIEQALAARRPDSGRDDALRARVRDAVAELDQLIREAAQ</sequence>